<sequence length="66" mass="7911">NFTEKNKQFKLDNMQEVDSFDNKENSNLTISHIQNLIIYHDKDHLLDTKCLKLAYEISKPTTNQRW</sequence>
<dbReference type="Proteomes" id="UP000789920">
    <property type="component" value="Unassembled WGS sequence"/>
</dbReference>
<protein>
    <submittedName>
        <fullName evidence="1">23640_t:CDS:1</fullName>
    </submittedName>
</protein>
<name>A0ACA9SPP4_9GLOM</name>
<accession>A0ACA9SPP4</accession>
<comment type="caution">
    <text evidence="1">The sequence shown here is derived from an EMBL/GenBank/DDBJ whole genome shotgun (WGS) entry which is preliminary data.</text>
</comment>
<feature type="non-terminal residue" evidence="1">
    <location>
        <position position="66"/>
    </location>
</feature>
<reference evidence="1" key="1">
    <citation type="submission" date="2021-06" db="EMBL/GenBank/DDBJ databases">
        <authorList>
            <person name="Kallberg Y."/>
            <person name="Tangrot J."/>
            <person name="Rosling A."/>
        </authorList>
    </citation>
    <scope>NUCLEOTIDE SEQUENCE</scope>
    <source>
        <strain evidence="1">MA461A</strain>
    </source>
</reference>
<dbReference type="EMBL" id="CAJVQC010134986">
    <property type="protein sequence ID" value="CAG8842630.1"/>
    <property type="molecule type" value="Genomic_DNA"/>
</dbReference>
<gene>
    <name evidence="1" type="ORF">RPERSI_LOCUS32408</name>
</gene>
<proteinExistence type="predicted"/>
<organism evidence="1 2">
    <name type="scientific">Racocetra persica</name>
    <dbReference type="NCBI Taxonomy" id="160502"/>
    <lineage>
        <taxon>Eukaryota</taxon>
        <taxon>Fungi</taxon>
        <taxon>Fungi incertae sedis</taxon>
        <taxon>Mucoromycota</taxon>
        <taxon>Glomeromycotina</taxon>
        <taxon>Glomeromycetes</taxon>
        <taxon>Diversisporales</taxon>
        <taxon>Gigasporaceae</taxon>
        <taxon>Racocetra</taxon>
    </lineage>
</organism>
<evidence type="ECO:0000313" key="2">
    <source>
        <dbReference type="Proteomes" id="UP000789920"/>
    </source>
</evidence>
<evidence type="ECO:0000313" key="1">
    <source>
        <dbReference type="EMBL" id="CAG8842630.1"/>
    </source>
</evidence>
<feature type="non-terminal residue" evidence="1">
    <location>
        <position position="1"/>
    </location>
</feature>
<keyword evidence="2" id="KW-1185">Reference proteome</keyword>